<dbReference type="GO" id="GO:0005737">
    <property type="term" value="C:cytoplasm"/>
    <property type="evidence" value="ECO:0007669"/>
    <property type="project" value="UniProtKB-SubCell"/>
</dbReference>
<evidence type="ECO:0000259" key="5">
    <source>
        <dbReference type="Pfam" id="PF14655"/>
    </source>
</evidence>
<name>A0A336MEJ8_CULSO</name>
<dbReference type="EMBL" id="UFQT01000997">
    <property type="protein sequence ID" value="SSX28370.1"/>
    <property type="molecule type" value="Genomic_DNA"/>
</dbReference>
<dbReference type="InterPro" id="IPR032839">
    <property type="entry name" value="RAB3GAP_N"/>
</dbReference>
<dbReference type="PANTHER" id="PTHR12472:SF0">
    <property type="entry name" value="RAB3 GTPASE-ACTIVATING PROTEIN NON-CATALYTIC SUBUNIT"/>
    <property type="match status" value="1"/>
</dbReference>
<reference evidence="7" key="1">
    <citation type="submission" date="2018-07" db="EMBL/GenBank/DDBJ databases">
        <authorList>
            <person name="Quirk P.G."/>
            <person name="Krulwich T.A."/>
        </authorList>
    </citation>
    <scope>NUCLEOTIDE SEQUENCE</scope>
</reference>
<keyword evidence="3" id="KW-0343">GTPase activation</keyword>
<organism evidence="7">
    <name type="scientific">Culicoides sonorensis</name>
    <name type="common">Biting midge</name>
    <dbReference type="NCBI Taxonomy" id="179676"/>
    <lineage>
        <taxon>Eukaryota</taxon>
        <taxon>Metazoa</taxon>
        <taxon>Ecdysozoa</taxon>
        <taxon>Arthropoda</taxon>
        <taxon>Hexapoda</taxon>
        <taxon>Insecta</taxon>
        <taxon>Pterygota</taxon>
        <taxon>Neoptera</taxon>
        <taxon>Endopterygota</taxon>
        <taxon>Diptera</taxon>
        <taxon>Nematocera</taxon>
        <taxon>Chironomoidea</taxon>
        <taxon>Ceratopogonidae</taxon>
        <taxon>Ceratopogoninae</taxon>
        <taxon>Culicoides</taxon>
        <taxon>Monoculicoides</taxon>
    </lineage>
</organism>
<comment type="similarity">
    <text evidence="2">Belongs to the Rab3-GAP regulatory subunit family.</text>
</comment>
<dbReference type="GO" id="GO:0005096">
    <property type="term" value="F:GTPase activator activity"/>
    <property type="evidence" value="ECO:0007669"/>
    <property type="project" value="UniProtKB-KW"/>
</dbReference>
<protein>
    <submittedName>
        <fullName evidence="7">CSON015557 protein</fullName>
    </submittedName>
</protein>
<evidence type="ECO:0000256" key="4">
    <source>
        <dbReference type="ARBA" id="ARBA00022490"/>
    </source>
</evidence>
<gene>
    <name evidence="7" type="primary">CSON015557</name>
</gene>
<proteinExistence type="inferred from homology"/>
<accession>A0A336MEJ8</accession>
<dbReference type="Pfam" id="PF14656">
    <property type="entry name" value="RAB3GAP2_C"/>
    <property type="match status" value="1"/>
</dbReference>
<feature type="domain" description="Rab3-GAP regulatory subunit N-terminal" evidence="5">
    <location>
        <begin position="28"/>
        <end position="430"/>
    </location>
</feature>
<dbReference type="OMA" id="PFRYIYD"/>
<comment type="subcellular location">
    <subcellularLocation>
        <location evidence="1">Cytoplasm</location>
    </subcellularLocation>
</comment>
<dbReference type="Pfam" id="PF14655">
    <property type="entry name" value="RAB3GAP2_N"/>
    <property type="match status" value="1"/>
</dbReference>
<evidence type="ECO:0000313" key="7">
    <source>
        <dbReference type="EMBL" id="SSX28370.1"/>
    </source>
</evidence>
<evidence type="ECO:0000256" key="3">
    <source>
        <dbReference type="ARBA" id="ARBA00022468"/>
    </source>
</evidence>
<dbReference type="InterPro" id="IPR029257">
    <property type="entry name" value="RAB3GAP2_C"/>
</dbReference>
<sequence>MSCEIKNYGKLEFAKVQSLFGLTSEEKWLNSVAYSLSPTGESMIFGHGSKIAYLESKYNYEKQESVFDLCWTLEIDPNELITSVLCIPLIGLSSSSSQSGTTDWNCIVIGTSSGAVHIYSDSRYRLLSQLWHNEPVMNLKCQSGKHVNEELHVLYDDCVVVIEGYNLFPVLRTLRQHHIKSATIRGNNENDNAVQEIPCRKWGFNVTRGQVIEDACVVGLQKISTFDHLLTASLEGGFYAKYRAAPPQNSLVVSTGLKPYVGFNYAKEGFSQPALQDIARVATSFIKSALPSWFTSRGKQQTPTEVATPQSIQTEPMVCRFGLCDLTRQGLNIWLSPKGQLAAVADNLGRVILIDCNKAIAIRVWKGYREAQCCFVEVVEKLQKNMEKNDRKRAQILVIYAPRRQCIEVWSLQRGPKVATFAAPKNGTLIQFTYNLMGVANSAKYPKHPHNACIFMDPNENSLKEIVTPFHCANINDDSKTAKDLHFYKRLKLCMRNYETPTSKDEISSVSEDVVKKDIETICQAIETPEMQHQSIEMLAGHKKITPELFKVAVESILLKIAEKEASQMDIAEVDMSEALHENENIQMTEQIRNICRNYLKLVSFYQEIALDGYSPPSMNIDEEMEEDDQKISKLDTHNLRIGTTELETIQKLIDLATLDKQGNLSGNSQGLKVTFESQTKTVNSFHEYLSIFYVVGYDQILLKTDKIGLYGTVGSALFAPYIEKGRDPSTMKFSMAYSGIEAEDLLKLFLYYWSEKAFTYRNSEELIQDMSRFYEVLKQICIYADDRVMYEYNSICIWWQNVREYLLDSACALRGLLAAFVCRNQALKYQGKSQFVGTQEGEEEEIESNFEEVSQEACQWTLLITRLDDIAVLGAILGSPLKAKELYLPPLKNCSIEVSLKQVLSGGRGIITELVAKWLEGSGINPINLIEPEVSKEPECQETSPSKSNLEKTLANQTLSCDDLKKSTDAKKSSNRSQLEPLQFCIEILRDHFPFSLQSKSLLCQLSWDYHSYWSHRLPELHFMRAGIDCLKAFRAQDSSIKHGTCIMIWNAHLKITLKSAKTLIDKTGRLPKEKLCQQDVGMSDVLIPQFLELCIEFMEEFIKSGQNCEKTELKFEELLIDDTDKYPLTLLALEQGQANTELLHLHVQLLRVLYIIAFFNIKYPKPIQTLFNGMTNMAFFADIKKPLNFAIPQPDLILKKSRMEFLCKIVTATMDLIREDQTEIYLLDHEKWMEQIFTLAEIWELSRVEIRRHQIVELYAHGWDPYAELLLQEDLDIKDIGSLLLNIAGRRLNLFTQNDPKATQLIAGAGPILYDYLDILNSTESPPILRMQTENTIEKLMNLSEKAFQYLAPTNVMKDVRIAGLLLDAVATIKESSAG</sequence>
<evidence type="ECO:0000256" key="1">
    <source>
        <dbReference type="ARBA" id="ARBA00004496"/>
    </source>
</evidence>
<feature type="domain" description="Rab3GAP regulatory subunit C-terminal" evidence="6">
    <location>
        <begin position="745"/>
        <end position="1349"/>
    </location>
</feature>
<dbReference type="VEuPathDB" id="VectorBase:CSON015557"/>
<dbReference type="InterPro" id="IPR026059">
    <property type="entry name" value="Rab3GAP2"/>
</dbReference>
<dbReference type="PANTHER" id="PTHR12472">
    <property type="entry name" value="RAB3-GAP REGULATORY DOMAIN"/>
    <property type="match status" value="1"/>
</dbReference>
<evidence type="ECO:0000256" key="2">
    <source>
        <dbReference type="ARBA" id="ARBA00008153"/>
    </source>
</evidence>
<evidence type="ECO:0000259" key="6">
    <source>
        <dbReference type="Pfam" id="PF14656"/>
    </source>
</evidence>
<keyword evidence="4" id="KW-0963">Cytoplasm</keyword>